<dbReference type="Pfam" id="PF05860">
    <property type="entry name" value="TPS"/>
    <property type="match status" value="1"/>
</dbReference>
<dbReference type="Gene3D" id="2.160.20.10">
    <property type="entry name" value="Single-stranded right-handed beta-helix, Pectin lyase-like"/>
    <property type="match status" value="1"/>
</dbReference>
<comment type="caution">
    <text evidence="2">The sequence shown here is derived from an EMBL/GenBank/DDBJ whole genome shotgun (WGS) entry which is preliminary data.</text>
</comment>
<proteinExistence type="predicted"/>
<accession>A0A3P1ZT18</accession>
<dbReference type="SUPFAM" id="SSF51126">
    <property type="entry name" value="Pectin lyase-like"/>
    <property type="match status" value="1"/>
</dbReference>
<feature type="non-terminal residue" evidence="2">
    <location>
        <position position="70"/>
    </location>
</feature>
<dbReference type="AlphaFoldDB" id="A0A3P1ZT18"/>
<organism evidence="2 3">
    <name type="scientific">Conchiformibius steedae</name>
    <dbReference type="NCBI Taxonomy" id="153493"/>
    <lineage>
        <taxon>Bacteria</taxon>
        <taxon>Pseudomonadati</taxon>
        <taxon>Pseudomonadota</taxon>
        <taxon>Betaproteobacteria</taxon>
        <taxon>Neisseriales</taxon>
        <taxon>Neisseriaceae</taxon>
        <taxon>Conchiformibius</taxon>
    </lineage>
</organism>
<evidence type="ECO:0000313" key="3">
    <source>
        <dbReference type="Proteomes" id="UP000269923"/>
    </source>
</evidence>
<evidence type="ECO:0000313" key="2">
    <source>
        <dbReference type="EMBL" id="RRD86289.1"/>
    </source>
</evidence>
<evidence type="ECO:0000259" key="1">
    <source>
        <dbReference type="Pfam" id="PF05860"/>
    </source>
</evidence>
<dbReference type="InterPro" id="IPR011050">
    <property type="entry name" value="Pectin_lyase_fold/virulence"/>
</dbReference>
<dbReference type="RefSeq" id="WP_148091389.1">
    <property type="nucleotide sequence ID" value="NZ_RQYC01000139.1"/>
</dbReference>
<sequence length="70" mass="7525">APKNQQPTVLNSANGMTQVNIQTPSAGGVSVNQYRQFDVDSRGAILNNSRRNTQTQLGGWIQGNPWLATG</sequence>
<dbReference type="InterPro" id="IPR008638">
    <property type="entry name" value="FhaB/CdiA-like_TPS"/>
</dbReference>
<reference evidence="2 3" key="1">
    <citation type="submission" date="2018-11" db="EMBL/GenBank/DDBJ databases">
        <title>Genomes From Bacteria Associated with the Canine Oral Cavity: a Test Case for Automated Genome-Based Taxonomic Assignment.</title>
        <authorList>
            <person name="Coil D.A."/>
            <person name="Jospin G."/>
            <person name="Darling A.E."/>
            <person name="Wallis C."/>
            <person name="Davis I.J."/>
            <person name="Harris S."/>
            <person name="Eisen J.A."/>
            <person name="Holcombe L.J."/>
            <person name="O'Flynn C."/>
        </authorList>
    </citation>
    <scope>NUCLEOTIDE SEQUENCE [LARGE SCALE GENOMIC DNA]</scope>
    <source>
        <strain evidence="2 3">COT-280</strain>
    </source>
</reference>
<dbReference type="OrthoDB" id="5666689at2"/>
<dbReference type="Proteomes" id="UP000269923">
    <property type="component" value="Unassembled WGS sequence"/>
</dbReference>
<protein>
    <recommendedName>
        <fullName evidence="1">Filamentous haemagglutinin FhaB/tRNA nuclease CdiA-like TPS domain-containing protein</fullName>
    </recommendedName>
</protein>
<name>A0A3P1ZT18_9NEIS</name>
<dbReference type="EMBL" id="RQYC01000139">
    <property type="protein sequence ID" value="RRD86289.1"/>
    <property type="molecule type" value="Genomic_DNA"/>
</dbReference>
<feature type="non-terminal residue" evidence="2">
    <location>
        <position position="1"/>
    </location>
</feature>
<dbReference type="InterPro" id="IPR012334">
    <property type="entry name" value="Pectin_lyas_fold"/>
</dbReference>
<keyword evidence="3" id="KW-1185">Reference proteome</keyword>
<gene>
    <name evidence="2" type="ORF">EII21_11855</name>
</gene>
<feature type="domain" description="Filamentous haemagglutinin FhaB/tRNA nuclease CdiA-like TPS" evidence="1">
    <location>
        <begin position="2"/>
        <end position="55"/>
    </location>
</feature>